<feature type="region of interest" description="Disordered" evidence="8">
    <location>
        <begin position="492"/>
        <end position="517"/>
    </location>
</feature>
<dbReference type="GO" id="GO:0005874">
    <property type="term" value="C:microtubule"/>
    <property type="evidence" value="ECO:0007669"/>
    <property type="project" value="UniProtKB-KW"/>
</dbReference>
<evidence type="ECO:0000313" key="12">
    <source>
        <dbReference type="EnsemblMetazoa" id="CapteP229297"/>
    </source>
</evidence>
<evidence type="ECO:0000256" key="6">
    <source>
        <dbReference type="ARBA" id="ARBA00023212"/>
    </source>
</evidence>
<keyword evidence="3" id="KW-0963">Cytoplasm</keyword>
<feature type="coiled-coil region" evidence="7">
    <location>
        <begin position="426"/>
        <end position="460"/>
    </location>
</feature>
<evidence type="ECO:0000256" key="4">
    <source>
        <dbReference type="ARBA" id="ARBA00022701"/>
    </source>
</evidence>
<evidence type="ECO:0000256" key="3">
    <source>
        <dbReference type="ARBA" id="ARBA00022490"/>
    </source>
</evidence>
<feature type="region of interest" description="Disordered" evidence="8">
    <location>
        <begin position="43"/>
        <end position="71"/>
    </location>
</feature>
<accession>R7VM03</accession>
<dbReference type="OMA" id="YMKQMIA"/>
<dbReference type="STRING" id="283909.R7VM03"/>
<evidence type="ECO:0000256" key="8">
    <source>
        <dbReference type="SAM" id="MobiDB-lite"/>
    </source>
</evidence>
<dbReference type="GO" id="GO:0005813">
    <property type="term" value="C:centrosome"/>
    <property type="evidence" value="ECO:0007669"/>
    <property type="project" value="UniProtKB-SubCell"/>
</dbReference>
<dbReference type="Proteomes" id="UP000014760">
    <property type="component" value="Unassembled WGS sequence"/>
</dbReference>
<dbReference type="HOGENOM" id="CLU_034321_2_0_1"/>
<feature type="coiled-coil region" evidence="7">
    <location>
        <begin position="90"/>
        <end position="124"/>
    </location>
</feature>
<reference evidence="13" key="1">
    <citation type="submission" date="2012-12" db="EMBL/GenBank/DDBJ databases">
        <authorList>
            <person name="Hellsten U."/>
            <person name="Grimwood J."/>
            <person name="Chapman J.A."/>
            <person name="Shapiro H."/>
            <person name="Aerts A."/>
            <person name="Otillar R.P."/>
            <person name="Terry A.Y."/>
            <person name="Boore J.L."/>
            <person name="Simakov O."/>
            <person name="Marletaz F."/>
            <person name="Cho S.-J."/>
            <person name="Edsinger-Gonzales E."/>
            <person name="Havlak P."/>
            <person name="Kuo D.-H."/>
            <person name="Larsson T."/>
            <person name="Lv J."/>
            <person name="Arendt D."/>
            <person name="Savage R."/>
            <person name="Osoegawa K."/>
            <person name="de Jong P."/>
            <person name="Lindberg D.R."/>
            <person name="Seaver E.C."/>
            <person name="Weisblat D.A."/>
            <person name="Putnam N.H."/>
            <person name="Grigoriev I.V."/>
            <person name="Rokhsar D.S."/>
        </authorList>
    </citation>
    <scope>NUCLEOTIDE SEQUENCE</scope>
    <source>
        <strain evidence="13">I ESC-2004</strain>
    </source>
</reference>
<name>R7VM03_CAPTE</name>
<keyword evidence="4" id="KW-0493">Microtubule</keyword>
<evidence type="ECO:0000313" key="11">
    <source>
        <dbReference type="EMBL" id="ELU18701.1"/>
    </source>
</evidence>
<dbReference type="PANTHER" id="PTHR19336:SF9">
    <property type="entry name" value="SPINDLE POLE BODY PROTEIN PPC89"/>
    <property type="match status" value="1"/>
</dbReference>
<dbReference type="InterPro" id="IPR051756">
    <property type="entry name" value="Centrosomal_MT-associated"/>
</dbReference>
<dbReference type="EMBL" id="AMQN01000490">
    <property type="status" value="NOT_ANNOTATED_CDS"/>
    <property type="molecule type" value="Genomic_DNA"/>
</dbReference>
<keyword evidence="5 7" id="KW-0175">Coiled coil</keyword>
<feature type="compositionally biased region" description="Basic residues" evidence="8">
    <location>
        <begin position="294"/>
        <end position="306"/>
    </location>
</feature>
<dbReference type="PANTHER" id="PTHR19336">
    <property type="entry name" value="UNCHARACTERIZED DUF1167"/>
    <property type="match status" value="1"/>
</dbReference>
<comment type="similarity">
    <text evidence="2">Belongs to the translokin family.</text>
</comment>
<dbReference type="GO" id="GO:0008017">
    <property type="term" value="F:microtubule binding"/>
    <property type="evidence" value="ECO:0007669"/>
    <property type="project" value="InterPro"/>
</dbReference>
<dbReference type="OrthoDB" id="76453at2759"/>
<comment type="subcellular location">
    <subcellularLocation>
        <location evidence="1">Cytoplasm</location>
        <location evidence="1">Cytoskeleton</location>
        <location evidence="1">Microtubule organizing center</location>
        <location evidence="1">Centrosome</location>
    </subcellularLocation>
</comment>
<reference evidence="11 13" key="2">
    <citation type="journal article" date="2013" name="Nature">
        <title>Insights into bilaterian evolution from three spiralian genomes.</title>
        <authorList>
            <person name="Simakov O."/>
            <person name="Marletaz F."/>
            <person name="Cho S.J."/>
            <person name="Edsinger-Gonzales E."/>
            <person name="Havlak P."/>
            <person name="Hellsten U."/>
            <person name="Kuo D.H."/>
            <person name="Larsson T."/>
            <person name="Lv J."/>
            <person name="Arendt D."/>
            <person name="Savage R."/>
            <person name="Osoegawa K."/>
            <person name="de Jong P."/>
            <person name="Grimwood J."/>
            <person name="Chapman J.A."/>
            <person name="Shapiro H."/>
            <person name="Aerts A."/>
            <person name="Otillar R.P."/>
            <person name="Terry A.Y."/>
            <person name="Boore J.L."/>
            <person name="Grigoriev I.V."/>
            <person name="Lindberg D.R."/>
            <person name="Seaver E.C."/>
            <person name="Weisblat D.A."/>
            <person name="Putnam N.H."/>
            <person name="Rokhsar D.S."/>
        </authorList>
    </citation>
    <scope>NUCLEOTIDE SEQUENCE</scope>
    <source>
        <strain evidence="11 13">I ESC-2004</strain>
    </source>
</reference>
<reference evidence="12" key="3">
    <citation type="submission" date="2015-06" db="UniProtKB">
        <authorList>
            <consortium name="EnsemblMetazoa"/>
        </authorList>
    </citation>
    <scope>IDENTIFICATION</scope>
</reference>
<proteinExistence type="inferred from homology"/>
<evidence type="ECO:0000259" key="9">
    <source>
        <dbReference type="Pfam" id="PF06657"/>
    </source>
</evidence>
<dbReference type="InterPro" id="IPR025913">
    <property type="entry name" value="Cep57_CLD"/>
</dbReference>
<dbReference type="GO" id="GO:0043015">
    <property type="term" value="F:gamma-tubulin binding"/>
    <property type="evidence" value="ECO:0007669"/>
    <property type="project" value="InterPro"/>
</dbReference>
<feature type="compositionally biased region" description="Low complexity" evidence="8">
    <location>
        <begin position="502"/>
        <end position="517"/>
    </location>
</feature>
<dbReference type="InterPro" id="IPR024957">
    <property type="entry name" value="Cep57_MT-bd_dom"/>
</dbReference>
<dbReference type="Pfam" id="PF06657">
    <property type="entry name" value="Cep57_MT_bd"/>
    <property type="match status" value="1"/>
</dbReference>
<evidence type="ECO:0000259" key="10">
    <source>
        <dbReference type="Pfam" id="PF14073"/>
    </source>
</evidence>
<evidence type="ECO:0000256" key="1">
    <source>
        <dbReference type="ARBA" id="ARBA00004300"/>
    </source>
</evidence>
<dbReference type="EnsemblMetazoa" id="CapteT229297">
    <property type="protein sequence ID" value="CapteP229297"/>
    <property type="gene ID" value="CapteG229297"/>
</dbReference>
<feature type="region of interest" description="Disordered" evidence="8">
    <location>
        <begin position="284"/>
        <end position="307"/>
    </location>
</feature>
<feature type="domain" description="Cep57 centrosome localisation" evidence="10">
    <location>
        <begin position="92"/>
        <end position="286"/>
    </location>
</feature>
<keyword evidence="6" id="KW-0206">Cytoskeleton</keyword>
<dbReference type="Pfam" id="PF14073">
    <property type="entry name" value="Cep57_CLD"/>
    <property type="match status" value="1"/>
</dbReference>
<evidence type="ECO:0000256" key="5">
    <source>
        <dbReference type="ARBA" id="ARBA00023054"/>
    </source>
</evidence>
<gene>
    <name evidence="11" type="ORF">CAPTEDRAFT_229297</name>
</gene>
<dbReference type="GO" id="GO:0042802">
    <property type="term" value="F:identical protein binding"/>
    <property type="evidence" value="ECO:0007669"/>
    <property type="project" value="InterPro"/>
</dbReference>
<evidence type="ECO:0000256" key="2">
    <source>
        <dbReference type="ARBA" id="ARBA00008179"/>
    </source>
</evidence>
<feature type="coiled-coil region" evidence="7">
    <location>
        <begin position="174"/>
        <end position="208"/>
    </location>
</feature>
<evidence type="ECO:0008006" key="14">
    <source>
        <dbReference type="Google" id="ProtNLM"/>
    </source>
</evidence>
<dbReference type="Gene3D" id="1.20.58.90">
    <property type="match status" value="1"/>
</dbReference>
<organism evidence="11">
    <name type="scientific">Capitella teleta</name>
    <name type="common">Polychaete worm</name>
    <dbReference type="NCBI Taxonomy" id="283909"/>
    <lineage>
        <taxon>Eukaryota</taxon>
        <taxon>Metazoa</taxon>
        <taxon>Spiralia</taxon>
        <taxon>Lophotrochozoa</taxon>
        <taxon>Annelida</taxon>
        <taxon>Polychaeta</taxon>
        <taxon>Sedentaria</taxon>
        <taxon>Scolecida</taxon>
        <taxon>Capitellidae</taxon>
        <taxon>Capitella</taxon>
    </lineage>
</organism>
<evidence type="ECO:0000256" key="7">
    <source>
        <dbReference type="SAM" id="Coils"/>
    </source>
</evidence>
<dbReference type="AlphaFoldDB" id="R7VM03"/>
<sequence length="574" mass="64256">MESSDNVVFGSPPIHRRFFKRGEYKTSETSDLHTALDKDLISNSQEKLHDGTGLNSTSYSPYPPSSQPTYDRYKEEIETPPSTDFTESHRKAVMSALRSLQDKIRKLELERVNAEDNLRSLASETTMYKDVLNKSTGTASADHSRVHFSENRYNYDDLSGLADTTHVTDAHHKLDSAEQRCLLLEKQLECMRRMVSSAEQERSQALKRSLLKEKQDNENDLIGVRGQLDKISELERDHLKLTATQSLAEGKIRSLEEKLREEQHYRRVMQEKAAQLETAAEANRIISQANGTGKPKKGKKKKKKTSVARPLPNYMTAGTVSRPSCGQRPLSADAQKIPGMEPIDHYKLNLAEMPFTAGKSTGPSHSLPANFQEVLSMMKLHNPQLCASPREHTRNVYNHFSPPCPGSARMIQQNKVRRETTARASAAELSDLLLQLQEEFSQLTMEHEELSKQITDCRNEGTREDLERELDHIVAKMQMKGDQIGGLRAYQTRSKKTKKKMASSGGTSSSGYGSSGCSLGGEVQVTTTVRTKGRAAGPLVIGSETTSKAQASLNLYKDLKKIQTTLRQDDVTWD</sequence>
<dbReference type="EMBL" id="KB291799">
    <property type="protein sequence ID" value="ELU18701.1"/>
    <property type="molecule type" value="Genomic_DNA"/>
</dbReference>
<evidence type="ECO:0000313" key="13">
    <source>
        <dbReference type="Proteomes" id="UP000014760"/>
    </source>
</evidence>
<protein>
    <recommendedName>
        <fullName evidence="14">Cep57 centrosome localisation domain-containing protein</fullName>
    </recommendedName>
</protein>
<keyword evidence="13" id="KW-1185">Reference proteome</keyword>
<feature type="domain" description="Cep57 centrosome microtubule-binding" evidence="9">
    <location>
        <begin position="423"/>
        <end position="488"/>
    </location>
</feature>